<dbReference type="WBParaSite" id="GPUH_0002127801-mRNA-1">
    <property type="protein sequence ID" value="GPUH_0002127801-mRNA-1"/>
    <property type="gene ID" value="GPUH_0002127801"/>
</dbReference>
<dbReference type="InterPro" id="IPR058547">
    <property type="entry name" value="Pelota_N"/>
</dbReference>
<dbReference type="InterPro" id="IPR005140">
    <property type="entry name" value="eRF1_Pelota-like_N"/>
</dbReference>
<dbReference type="FunFam" id="2.30.30.870:FF:000001">
    <property type="entry name" value="Protein pelota homolog"/>
    <property type="match status" value="1"/>
</dbReference>
<dbReference type="GO" id="GO:0070966">
    <property type="term" value="P:nuclear-transcribed mRNA catabolic process, no-go decay"/>
    <property type="evidence" value="ECO:0007669"/>
    <property type="project" value="InterPro"/>
</dbReference>
<accession>A0A183EJW2</accession>
<evidence type="ECO:0000313" key="3">
    <source>
        <dbReference type="Proteomes" id="UP000271098"/>
    </source>
</evidence>
<dbReference type="Proteomes" id="UP000271098">
    <property type="component" value="Unassembled WGS sequence"/>
</dbReference>
<reference evidence="2 3" key="2">
    <citation type="submission" date="2018-11" db="EMBL/GenBank/DDBJ databases">
        <authorList>
            <consortium name="Pathogen Informatics"/>
        </authorList>
    </citation>
    <scope>NUCLEOTIDE SEQUENCE [LARGE SCALE GENOMIC DNA]</scope>
</reference>
<name>A0A183EJW2_9BILA</name>
<feature type="domain" description="eRF1/Pelota-like N-terminal" evidence="1">
    <location>
        <begin position="1"/>
        <end position="130"/>
    </location>
</feature>
<dbReference type="GO" id="GO:0071025">
    <property type="term" value="P:RNA surveillance"/>
    <property type="evidence" value="ECO:0007669"/>
    <property type="project" value="InterPro"/>
</dbReference>
<keyword evidence="3" id="KW-1185">Reference proteome</keyword>
<dbReference type="SMART" id="SM01194">
    <property type="entry name" value="eRF1_1"/>
    <property type="match status" value="1"/>
</dbReference>
<dbReference type="InterPro" id="IPR038069">
    <property type="entry name" value="Pelota/DOM34_N"/>
</dbReference>
<dbReference type="PANTHER" id="PTHR10853">
    <property type="entry name" value="PELOTA"/>
    <property type="match status" value="1"/>
</dbReference>
<dbReference type="InterPro" id="IPR004405">
    <property type="entry name" value="TF_pelota"/>
</dbReference>
<dbReference type="GO" id="GO:0032790">
    <property type="term" value="P:ribosome disassembly"/>
    <property type="evidence" value="ECO:0007669"/>
    <property type="project" value="TreeGrafter"/>
</dbReference>
<dbReference type="SUPFAM" id="SSF159065">
    <property type="entry name" value="Dom34/Pelota N-terminal domain-like"/>
    <property type="match status" value="1"/>
</dbReference>
<dbReference type="PANTHER" id="PTHR10853:SF0">
    <property type="entry name" value="PROTEIN PELOTA HOMOLOG"/>
    <property type="match status" value="1"/>
</dbReference>
<organism evidence="4">
    <name type="scientific">Gongylonema pulchrum</name>
    <dbReference type="NCBI Taxonomy" id="637853"/>
    <lineage>
        <taxon>Eukaryota</taxon>
        <taxon>Metazoa</taxon>
        <taxon>Ecdysozoa</taxon>
        <taxon>Nematoda</taxon>
        <taxon>Chromadorea</taxon>
        <taxon>Rhabditida</taxon>
        <taxon>Spirurina</taxon>
        <taxon>Spiruromorpha</taxon>
        <taxon>Spiruroidea</taxon>
        <taxon>Gongylonematidae</taxon>
        <taxon>Gongylonema</taxon>
    </lineage>
</organism>
<protein>
    <submittedName>
        <fullName evidence="4">ERF1_1 domain-containing protein</fullName>
    </submittedName>
</protein>
<dbReference type="GO" id="GO:0005737">
    <property type="term" value="C:cytoplasm"/>
    <property type="evidence" value="ECO:0007669"/>
    <property type="project" value="TreeGrafter"/>
</dbReference>
<gene>
    <name evidence="2" type="ORF">GPUH_LOCUS21253</name>
</gene>
<reference evidence="4" key="1">
    <citation type="submission" date="2016-06" db="UniProtKB">
        <authorList>
            <consortium name="WormBaseParasite"/>
        </authorList>
    </citation>
    <scope>IDENTIFICATION</scope>
</reference>
<dbReference type="GO" id="GO:0070481">
    <property type="term" value="P:nuclear-transcribed mRNA catabolic process, non-stop decay"/>
    <property type="evidence" value="ECO:0007669"/>
    <property type="project" value="InterPro"/>
</dbReference>
<dbReference type="GO" id="GO:0070651">
    <property type="term" value="P:nonfunctional rRNA decay"/>
    <property type="evidence" value="ECO:0007669"/>
    <property type="project" value="TreeGrafter"/>
</dbReference>
<dbReference type="Gene3D" id="2.30.30.870">
    <property type="entry name" value="Pelota, domain A"/>
    <property type="match status" value="1"/>
</dbReference>
<dbReference type="OrthoDB" id="10249111at2759"/>
<evidence type="ECO:0000313" key="4">
    <source>
        <dbReference type="WBParaSite" id="GPUH_0002127801-mRNA-1"/>
    </source>
</evidence>
<evidence type="ECO:0000259" key="1">
    <source>
        <dbReference type="SMART" id="SM01194"/>
    </source>
</evidence>
<proteinExistence type="predicted"/>
<sequence length="141" mass="15901">MKQFKRYIDKDGAGDVTLVCDEAEDMWHVYNLVRVGDTVRCTTIRKVTAESSTGSTSSQRVHTTLSVCVETVDFDGVACILHLKGKSVAENEYVKKGQYHTLDIAVGRKFQLSKQCWDSIDLDRLNLALDVCFNMLLHNKI</sequence>
<dbReference type="Pfam" id="PF26356">
    <property type="entry name" value="Pelota_N"/>
    <property type="match status" value="1"/>
</dbReference>
<evidence type="ECO:0000313" key="2">
    <source>
        <dbReference type="EMBL" id="VDN37860.1"/>
    </source>
</evidence>
<dbReference type="AlphaFoldDB" id="A0A183EJW2"/>
<dbReference type="EMBL" id="UYRT01092160">
    <property type="protein sequence ID" value="VDN37860.1"/>
    <property type="molecule type" value="Genomic_DNA"/>
</dbReference>